<evidence type="ECO:0000313" key="2">
    <source>
        <dbReference type="Proteomes" id="UP000799755"/>
    </source>
</evidence>
<dbReference type="Proteomes" id="UP000799755">
    <property type="component" value="Unassembled WGS sequence"/>
</dbReference>
<keyword evidence="2" id="KW-1185">Reference proteome</keyword>
<protein>
    <submittedName>
        <fullName evidence="1">Uncharacterized protein</fullName>
    </submittedName>
</protein>
<name>A0ACB6QJB1_9PLEO</name>
<accession>A0ACB6QJB1</accession>
<organism evidence="1 2">
    <name type="scientific">Lindgomyces ingoldianus</name>
    <dbReference type="NCBI Taxonomy" id="673940"/>
    <lineage>
        <taxon>Eukaryota</taxon>
        <taxon>Fungi</taxon>
        <taxon>Dikarya</taxon>
        <taxon>Ascomycota</taxon>
        <taxon>Pezizomycotina</taxon>
        <taxon>Dothideomycetes</taxon>
        <taxon>Pleosporomycetidae</taxon>
        <taxon>Pleosporales</taxon>
        <taxon>Lindgomycetaceae</taxon>
        <taxon>Lindgomyces</taxon>
    </lineage>
</organism>
<gene>
    <name evidence="1" type="ORF">BDR25DRAFT_359496</name>
</gene>
<dbReference type="EMBL" id="MU003524">
    <property type="protein sequence ID" value="KAF2466600.1"/>
    <property type="molecule type" value="Genomic_DNA"/>
</dbReference>
<sequence length="447" mass="50877">MPDPGPWNLEPRTLIKYPTLQTNLMIKSRIWELHFLATKMGALTISRQWKSYQSAGSRPSCQGSGIPCQGFKYPLLDWSRQFLTTKKADKNHFWRLSHRFSWRTISQLMPMERLRLGKTEQETVTAKVDIGRRGDWASLYNTYKDEELGDCGGLDATAAARAASKTPLSLRNLMGGEAVCRRQTRTFNLANPSVSNSEELVGVVMNRLLDHVSTASSYSIAARQYFAYVVDRPGISQTFNAPLCKVLRKIESCMRNLGPKMLFNISRNRWHDPTLSVEEVYGVTDENKYRSAGIGKRRNYAIAGWDLESATMVTKLNMWKEKLGRAQISSQDCPDKIMRQVRKVMQVGYTTVEFIRMENNPTLAILALQQADRVSHRFHHRLPHLPFPYSSALGGLGSERLLHSYTHPNTSLRDVLEIGCVNYTRLYPGFIQPTVRKLQVAQAEVKD</sequence>
<reference evidence="1" key="1">
    <citation type="journal article" date="2020" name="Stud. Mycol.">
        <title>101 Dothideomycetes genomes: a test case for predicting lifestyles and emergence of pathogens.</title>
        <authorList>
            <person name="Haridas S."/>
            <person name="Albert R."/>
            <person name="Binder M."/>
            <person name="Bloem J."/>
            <person name="Labutti K."/>
            <person name="Salamov A."/>
            <person name="Andreopoulos B."/>
            <person name="Baker S."/>
            <person name="Barry K."/>
            <person name="Bills G."/>
            <person name="Bluhm B."/>
            <person name="Cannon C."/>
            <person name="Castanera R."/>
            <person name="Culley D."/>
            <person name="Daum C."/>
            <person name="Ezra D."/>
            <person name="Gonzalez J."/>
            <person name="Henrissat B."/>
            <person name="Kuo A."/>
            <person name="Liang C."/>
            <person name="Lipzen A."/>
            <person name="Lutzoni F."/>
            <person name="Magnuson J."/>
            <person name="Mondo S."/>
            <person name="Nolan M."/>
            <person name="Ohm R."/>
            <person name="Pangilinan J."/>
            <person name="Park H.-J."/>
            <person name="Ramirez L."/>
            <person name="Alfaro M."/>
            <person name="Sun H."/>
            <person name="Tritt A."/>
            <person name="Yoshinaga Y."/>
            <person name="Zwiers L.-H."/>
            <person name="Turgeon B."/>
            <person name="Goodwin S."/>
            <person name="Spatafora J."/>
            <person name="Crous P."/>
            <person name="Grigoriev I."/>
        </authorList>
    </citation>
    <scope>NUCLEOTIDE SEQUENCE</scope>
    <source>
        <strain evidence="1">ATCC 200398</strain>
    </source>
</reference>
<evidence type="ECO:0000313" key="1">
    <source>
        <dbReference type="EMBL" id="KAF2466600.1"/>
    </source>
</evidence>
<comment type="caution">
    <text evidence="1">The sequence shown here is derived from an EMBL/GenBank/DDBJ whole genome shotgun (WGS) entry which is preliminary data.</text>
</comment>
<proteinExistence type="predicted"/>